<dbReference type="Pfam" id="PF00102">
    <property type="entry name" value="Y_phosphatase"/>
    <property type="match status" value="2"/>
</dbReference>
<comment type="caution">
    <text evidence="10">The sequence shown here is derived from an EMBL/GenBank/DDBJ whole genome shotgun (WGS) entry which is preliminary data.</text>
</comment>
<dbReference type="InterPro" id="IPR003595">
    <property type="entry name" value="Tyr_Pase_cat"/>
</dbReference>
<evidence type="ECO:0000313" key="10">
    <source>
        <dbReference type="EMBL" id="KAK2193612.1"/>
    </source>
</evidence>
<evidence type="ECO:0000256" key="5">
    <source>
        <dbReference type="ARBA" id="ARBA00051722"/>
    </source>
</evidence>
<evidence type="ECO:0000256" key="1">
    <source>
        <dbReference type="ARBA" id="ARBA00009580"/>
    </source>
</evidence>
<dbReference type="PROSITE" id="PS50056">
    <property type="entry name" value="TYR_PHOSPHATASE_2"/>
    <property type="match status" value="2"/>
</dbReference>
<keyword evidence="3" id="KW-0378">Hydrolase</keyword>
<dbReference type="PRINTS" id="PR00700">
    <property type="entry name" value="PRTYPHPHTASE"/>
</dbReference>
<dbReference type="InterPro" id="IPR055826">
    <property type="entry name" value="DUF7402"/>
</dbReference>
<feature type="domain" description="Tyrosine specific protein phosphatases" evidence="9">
    <location>
        <begin position="496"/>
        <end position="567"/>
    </location>
</feature>
<reference evidence="10" key="1">
    <citation type="journal article" date="2023" name="Mol. Biol. Evol.">
        <title>Third-Generation Sequencing Reveals the Adaptive Role of the Epigenome in Three Deep-Sea Polychaetes.</title>
        <authorList>
            <person name="Perez M."/>
            <person name="Aroh O."/>
            <person name="Sun Y."/>
            <person name="Lan Y."/>
            <person name="Juniper S.K."/>
            <person name="Young C.R."/>
            <person name="Angers B."/>
            <person name="Qian P.Y."/>
        </authorList>
    </citation>
    <scope>NUCLEOTIDE SEQUENCE</scope>
    <source>
        <strain evidence="10">R07B-5</strain>
    </source>
</reference>
<comment type="similarity">
    <text evidence="1">Belongs to the protein-tyrosine phosphatase family.</text>
</comment>
<feature type="compositionally biased region" description="Polar residues" evidence="6">
    <location>
        <begin position="628"/>
        <end position="643"/>
    </location>
</feature>
<dbReference type="AlphaFoldDB" id="A0AAD9PF18"/>
<dbReference type="SUPFAM" id="SSF49785">
    <property type="entry name" value="Galactose-binding domain-like"/>
    <property type="match status" value="1"/>
</dbReference>
<feature type="region of interest" description="Disordered" evidence="6">
    <location>
        <begin position="170"/>
        <end position="196"/>
    </location>
</feature>
<feature type="domain" description="Tyrosine specific protein phosphatases" evidence="9">
    <location>
        <begin position="785"/>
        <end position="860"/>
    </location>
</feature>
<dbReference type="InterPro" id="IPR029021">
    <property type="entry name" value="Prot-tyrosine_phosphatase-like"/>
</dbReference>
<keyword evidence="11" id="KW-1185">Reference proteome</keyword>
<organism evidence="10 11">
    <name type="scientific">Ridgeia piscesae</name>
    <name type="common">Tubeworm</name>
    <dbReference type="NCBI Taxonomy" id="27915"/>
    <lineage>
        <taxon>Eukaryota</taxon>
        <taxon>Metazoa</taxon>
        <taxon>Spiralia</taxon>
        <taxon>Lophotrochozoa</taxon>
        <taxon>Annelida</taxon>
        <taxon>Polychaeta</taxon>
        <taxon>Sedentaria</taxon>
        <taxon>Canalipalpata</taxon>
        <taxon>Sabellida</taxon>
        <taxon>Siboglinidae</taxon>
        <taxon>Ridgeia</taxon>
    </lineage>
</organism>
<sequence>MLNLFIAADQVNVAAKSNGATCTASRSDSNRPCDGAIDEQEYSSSSRWAFTGDAVGTWFTITFAKAYSISAVQIMPLSTENNIERISLTFDDDTNITLTPEADDWANFTISPPVISKTINLTVLSVYYTSKKYNGLTEIRVHGTDPVPVTISQATTAGIATTHARTAGISEPRAPTTGISKTHPSTTGISETHTTTKAISKTTIPPKKSQNVPMYYIYIAIAAAVFIVFVVLLAVIVVLVRRYGLFVCHLATHLTHLTHPSSHPPSHPTSHPATQPPTHPSTHTVPADPGQDGDPEYANVAVEKPIRVSELTDYFQRLYSTPNGFRKEFLDIPEHPAKTERSRKVERIKNRYNNIMPYDHSRVMLSPVDGDPDSDYINANYIHGYKKQNRFIATQGPNEETTADFWRMVWEQNSTRILMLTNVKERGKTKCSQYWPDEGTKTYGAIQVEYLQQETWPDFIVRTFRLKKNTEERFVKQYHFTTWPDEGAPENGSGLLHFHEKVDGYNDSEDAPIIVHCSAGVGRTGTYIVLDMSLKRAAAEDVVDVSWCVHQMRLNRINMVQTLEQYVFIYSTLVEALLFGGVSIPCATYKPKLEQLASDDDGQGTRMARMYKVLEIFKPPTEAVSCDDATTSENQPKNRSSAILPSEKNRPYLKSRGDELTSDYINAVFVNGYRKTHAFIATQMPLPNTQVDFWRMVDDFDVVAIVMINPLISGDEMWSPYWPEDEDTKELGPFLLKKVNTTTTDAIKMTDIELTTVNSDKKPSMVRHFRLLDWPEDATVPANSSTVLQMFAEIQRWKRQHNDGIVVTHCSHGVRRCGFLCALSNTLDKIDVEQEVDVFNSVKCVRQCRPAFISNLEQFEALYRFAGDYMDGHSVYANFQ</sequence>
<keyword evidence="7" id="KW-0812">Transmembrane</keyword>
<dbReference type="EMBL" id="JAODUO010000010">
    <property type="protein sequence ID" value="KAK2193612.1"/>
    <property type="molecule type" value="Genomic_DNA"/>
</dbReference>
<dbReference type="FunFam" id="3.90.190.10:FF:000062">
    <property type="entry name" value="Receptor-type tyrosine-protein phosphatase kappa"/>
    <property type="match status" value="1"/>
</dbReference>
<dbReference type="InterPro" id="IPR000387">
    <property type="entry name" value="Tyr_Pase_dom"/>
</dbReference>
<feature type="region of interest" description="Disordered" evidence="6">
    <location>
        <begin position="257"/>
        <end position="297"/>
    </location>
</feature>
<protein>
    <recommendedName>
        <fullName evidence="2">protein-tyrosine-phosphatase</fullName>
        <ecNumber evidence="2">3.1.3.48</ecNumber>
    </recommendedName>
</protein>
<dbReference type="GO" id="GO:0004725">
    <property type="term" value="F:protein tyrosine phosphatase activity"/>
    <property type="evidence" value="ECO:0007669"/>
    <property type="project" value="UniProtKB-EC"/>
</dbReference>
<feature type="domain" description="Tyrosine-protein phosphatase" evidence="8">
    <location>
        <begin position="349"/>
        <end position="576"/>
    </location>
</feature>
<dbReference type="EC" id="3.1.3.48" evidence="2"/>
<dbReference type="SUPFAM" id="SSF52799">
    <property type="entry name" value="(Phosphotyrosine protein) phosphatases II"/>
    <property type="match status" value="2"/>
</dbReference>
<dbReference type="Pfam" id="PF24135">
    <property type="entry name" value="DUF7402"/>
    <property type="match status" value="1"/>
</dbReference>
<dbReference type="FunFam" id="3.90.190.10:FF:000102">
    <property type="entry name" value="Receptor-type tyrosine-protein phosphatase"/>
    <property type="match status" value="1"/>
</dbReference>
<proteinExistence type="inferred from homology"/>
<keyword evidence="7" id="KW-1133">Transmembrane helix</keyword>
<dbReference type="PROSITE" id="PS00383">
    <property type="entry name" value="TYR_PHOSPHATASE_1"/>
    <property type="match status" value="1"/>
</dbReference>
<gene>
    <name evidence="10" type="ORF">NP493_11g09029</name>
</gene>
<feature type="region of interest" description="Disordered" evidence="6">
    <location>
        <begin position="624"/>
        <end position="648"/>
    </location>
</feature>
<evidence type="ECO:0000259" key="9">
    <source>
        <dbReference type="PROSITE" id="PS50056"/>
    </source>
</evidence>
<dbReference type="CDD" id="cd00047">
    <property type="entry name" value="PTPc"/>
    <property type="match status" value="1"/>
</dbReference>
<keyword evidence="4" id="KW-0904">Protein phosphatase</keyword>
<dbReference type="Proteomes" id="UP001209878">
    <property type="component" value="Unassembled WGS sequence"/>
</dbReference>
<dbReference type="InterPro" id="IPR008979">
    <property type="entry name" value="Galactose-bd-like_sf"/>
</dbReference>
<feature type="domain" description="Tyrosine-protein phosphatase" evidence="8">
    <location>
        <begin position="607"/>
        <end position="869"/>
    </location>
</feature>
<evidence type="ECO:0000256" key="6">
    <source>
        <dbReference type="SAM" id="MobiDB-lite"/>
    </source>
</evidence>
<dbReference type="InterPro" id="IPR000242">
    <property type="entry name" value="PTP_cat"/>
</dbReference>
<evidence type="ECO:0000256" key="4">
    <source>
        <dbReference type="ARBA" id="ARBA00022912"/>
    </source>
</evidence>
<feature type="transmembrane region" description="Helical" evidence="7">
    <location>
        <begin position="215"/>
        <end position="240"/>
    </location>
</feature>
<evidence type="ECO:0000313" key="11">
    <source>
        <dbReference type="Proteomes" id="UP001209878"/>
    </source>
</evidence>
<dbReference type="SMART" id="SM00194">
    <property type="entry name" value="PTPc"/>
    <property type="match status" value="2"/>
</dbReference>
<evidence type="ECO:0000256" key="2">
    <source>
        <dbReference type="ARBA" id="ARBA00013064"/>
    </source>
</evidence>
<dbReference type="PANTHER" id="PTHR19134">
    <property type="entry name" value="RECEPTOR-TYPE TYROSINE-PROTEIN PHOSPHATASE"/>
    <property type="match status" value="1"/>
</dbReference>
<evidence type="ECO:0000259" key="8">
    <source>
        <dbReference type="PROSITE" id="PS50055"/>
    </source>
</evidence>
<dbReference type="PANTHER" id="PTHR19134:SF562">
    <property type="entry name" value="PROTEIN-TYROSINE-PHOSPHATASE"/>
    <property type="match status" value="1"/>
</dbReference>
<accession>A0AAD9PF18</accession>
<dbReference type="PROSITE" id="PS50055">
    <property type="entry name" value="TYR_PHOSPHATASE_PTP"/>
    <property type="match status" value="2"/>
</dbReference>
<keyword evidence="7" id="KW-0472">Membrane</keyword>
<evidence type="ECO:0000256" key="3">
    <source>
        <dbReference type="ARBA" id="ARBA00022801"/>
    </source>
</evidence>
<dbReference type="Gene3D" id="2.60.120.260">
    <property type="entry name" value="Galactose-binding domain-like"/>
    <property type="match status" value="1"/>
</dbReference>
<name>A0AAD9PF18_RIDPI</name>
<dbReference type="InterPro" id="IPR050348">
    <property type="entry name" value="Protein-Tyr_Phosphatase"/>
</dbReference>
<evidence type="ECO:0000256" key="7">
    <source>
        <dbReference type="SAM" id="Phobius"/>
    </source>
</evidence>
<dbReference type="GO" id="GO:0008045">
    <property type="term" value="P:motor neuron axon guidance"/>
    <property type="evidence" value="ECO:0007669"/>
    <property type="project" value="TreeGrafter"/>
</dbReference>
<dbReference type="Gene3D" id="3.90.190.10">
    <property type="entry name" value="Protein tyrosine phosphatase superfamily"/>
    <property type="match status" value="2"/>
</dbReference>
<feature type="compositionally biased region" description="Low complexity" evidence="6">
    <location>
        <begin position="186"/>
        <end position="196"/>
    </location>
</feature>
<comment type="catalytic activity">
    <reaction evidence="5">
        <text>O-phospho-L-tyrosyl-[protein] + H2O = L-tyrosyl-[protein] + phosphate</text>
        <dbReference type="Rhea" id="RHEA:10684"/>
        <dbReference type="Rhea" id="RHEA-COMP:10136"/>
        <dbReference type="Rhea" id="RHEA-COMP:20101"/>
        <dbReference type="ChEBI" id="CHEBI:15377"/>
        <dbReference type="ChEBI" id="CHEBI:43474"/>
        <dbReference type="ChEBI" id="CHEBI:46858"/>
        <dbReference type="ChEBI" id="CHEBI:61978"/>
        <dbReference type="EC" id="3.1.3.48"/>
    </reaction>
</comment>
<dbReference type="SMART" id="SM00404">
    <property type="entry name" value="PTPc_motif"/>
    <property type="match status" value="2"/>
</dbReference>
<dbReference type="InterPro" id="IPR016130">
    <property type="entry name" value="Tyr_Pase_AS"/>
</dbReference>